<reference evidence="3" key="1">
    <citation type="submission" date="2017-09" db="EMBL/GenBank/DDBJ databases">
        <authorList>
            <person name="Varghese N."/>
            <person name="Submissions S."/>
        </authorList>
    </citation>
    <scope>NUCLEOTIDE SEQUENCE [LARGE SCALE GENOMIC DNA]</scope>
    <source>
        <strain evidence="3">CGMCC 1.12803</strain>
    </source>
</reference>
<feature type="compositionally biased region" description="Basic and acidic residues" evidence="1">
    <location>
        <begin position="18"/>
        <end position="27"/>
    </location>
</feature>
<dbReference type="Pfam" id="PF12244">
    <property type="entry name" value="DUF3606"/>
    <property type="match status" value="1"/>
</dbReference>
<gene>
    <name evidence="2" type="ORF">SAMN06297358_1387</name>
</gene>
<dbReference type="OrthoDB" id="770681at2"/>
<organism evidence="2 3">
    <name type="scientific">Pedobacter xixiisoli</name>
    <dbReference type="NCBI Taxonomy" id="1476464"/>
    <lineage>
        <taxon>Bacteria</taxon>
        <taxon>Pseudomonadati</taxon>
        <taxon>Bacteroidota</taxon>
        <taxon>Sphingobacteriia</taxon>
        <taxon>Sphingobacteriales</taxon>
        <taxon>Sphingobacteriaceae</taxon>
        <taxon>Pedobacter</taxon>
    </lineage>
</organism>
<feature type="region of interest" description="Disordered" evidence="1">
    <location>
        <begin position="1"/>
        <end position="38"/>
    </location>
</feature>
<dbReference type="Proteomes" id="UP000219281">
    <property type="component" value="Unassembled WGS sequence"/>
</dbReference>
<keyword evidence="3" id="KW-1185">Reference proteome</keyword>
<name>A0A285ZWR7_9SPHI</name>
<accession>A0A285ZWR7</accession>
<dbReference type="InterPro" id="IPR022037">
    <property type="entry name" value="DUF3606"/>
</dbReference>
<proteinExistence type="predicted"/>
<dbReference type="EMBL" id="OCMT01000002">
    <property type="protein sequence ID" value="SOD14068.1"/>
    <property type="molecule type" value="Genomic_DNA"/>
</dbReference>
<dbReference type="RefSeq" id="WP_097130257.1">
    <property type="nucleotide sequence ID" value="NZ_OCMT01000002.1"/>
</dbReference>
<sequence length="87" mass="10094">MIDEQKQFDGEEDIPDPDEFKYLHPIEDDSDTLEPLPDESEFREINADDPDDLKYWADQFQISVEELKAAIVMNGTAVREIKSYLSV</sequence>
<evidence type="ECO:0000313" key="3">
    <source>
        <dbReference type="Proteomes" id="UP000219281"/>
    </source>
</evidence>
<dbReference type="AlphaFoldDB" id="A0A285ZWR7"/>
<protein>
    <recommendedName>
        <fullName evidence="4">DUF3606 domain-containing protein</fullName>
    </recommendedName>
</protein>
<feature type="compositionally biased region" description="Acidic residues" evidence="1">
    <location>
        <begin position="28"/>
        <end position="38"/>
    </location>
</feature>
<evidence type="ECO:0000313" key="2">
    <source>
        <dbReference type="EMBL" id="SOD14068.1"/>
    </source>
</evidence>
<evidence type="ECO:0008006" key="4">
    <source>
        <dbReference type="Google" id="ProtNLM"/>
    </source>
</evidence>
<evidence type="ECO:0000256" key="1">
    <source>
        <dbReference type="SAM" id="MobiDB-lite"/>
    </source>
</evidence>